<gene>
    <name evidence="1" type="ORF">BV25DRAFT_1782508</name>
</gene>
<reference evidence="1" key="2">
    <citation type="journal article" date="2022" name="New Phytol.">
        <title>Evolutionary transition to the ectomycorrhizal habit in the genomes of a hyperdiverse lineage of mushroom-forming fungi.</title>
        <authorList>
            <person name="Looney B."/>
            <person name="Miyauchi S."/>
            <person name="Morin E."/>
            <person name="Drula E."/>
            <person name="Courty P.E."/>
            <person name="Kohler A."/>
            <person name="Kuo A."/>
            <person name="LaButti K."/>
            <person name="Pangilinan J."/>
            <person name="Lipzen A."/>
            <person name="Riley R."/>
            <person name="Andreopoulos W."/>
            <person name="He G."/>
            <person name="Johnson J."/>
            <person name="Nolan M."/>
            <person name="Tritt A."/>
            <person name="Barry K.W."/>
            <person name="Grigoriev I.V."/>
            <person name="Nagy L.G."/>
            <person name="Hibbett D."/>
            <person name="Henrissat B."/>
            <person name="Matheny P.B."/>
            <person name="Labbe J."/>
            <person name="Martin F.M."/>
        </authorList>
    </citation>
    <scope>NUCLEOTIDE SEQUENCE</scope>
    <source>
        <strain evidence="1">HHB10654</strain>
    </source>
</reference>
<name>A0ACB8T6F4_9AGAM</name>
<dbReference type="Proteomes" id="UP000814140">
    <property type="component" value="Unassembled WGS sequence"/>
</dbReference>
<proteinExistence type="predicted"/>
<keyword evidence="2" id="KW-1185">Reference proteome</keyword>
<dbReference type="EMBL" id="MU277200">
    <property type="protein sequence ID" value="KAI0064113.1"/>
    <property type="molecule type" value="Genomic_DNA"/>
</dbReference>
<protein>
    <submittedName>
        <fullName evidence="1">Uncharacterized protein</fullName>
    </submittedName>
</protein>
<comment type="caution">
    <text evidence="1">The sequence shown here is derived from an EMBL/GenBank/DDBJ whole genome shotgun (WGS) entry which is preliminary data.</text>
</comment>
<accession>A0ACB8T6F4</accession>
<evidence type="ECO:0000313" key="2">
    <source>
        <dbReference type="Proteomes" id="UP000814140"/>
    </source>
</evidence>
<feature type="non-terminal residue" evidence="1">
    <location>
        <position position="111"/>
    </location>
</feature>
<evidence type="ECO:0000313" key="1">
    <source>
        <dbReference type="EMBL" id="KAI0064113.1"/>
    </source>
</evidence>
<sequence>MDASKPSQLNVAQPQAAVQMSVMNPAAPVNSQQQAHQEHEHKAHRIRGGGAGRDCFLGLVECFICFECCKVSERAAFLLALSADHVHIYRDAANVPRILYAALAKCAAKRS</sequence>
<organism evidence="1 2">
    <name type="scientific">Artomyces pyxidatus</name>
    <dbReference type="NCBI Taxonomy" id="48021"/>
    <lineage>
        <taxon>Eukaryota</taxon>
        <taxon>Fungi</taxon>
        <taxon>Dikarya</taxon>
        <taxon>Basidiomycota</taxon>
        <taxon>Agaricomycotina</taxon>
        <taxon>Agaricomycetes</taxon>
        <taxon>Russulales</taxon>
        <taxon>Auriscalpiaceae</taxon>
        <taxon>Artomyces</taxon>
    </lineage>
</organism>
<reference evidence="1" key="1">
    <citation type="submission" date="2021-03" db="EMBL/GenBank/DDBJ databases">
        <authorList>
            <consortium name="DOE Joint Genome Institute"/>
            <person name="Ahrendt S."/>
            <person name="Looney B.P."/>
            <person name="Miyauchi S."/>
            <person name="Morin E."/>
            <person name="Drula E."/>
            <person name="Courty P.E."/>
            <person name="Chicoki N."/>
            <person name="Fauchery L."/>
            <person name="Kohler A."/>
            <person name="Kuo A."/>
            <person name="Labutti K."/>
            <person name="Pangilinan J."/>
            <person name="Lipzen A."/>
            <person name="Riley R."/>
            <person name="Andreopoulos W."/>
            <person name="He G."/>
            <person name="Johnson J."/>
            <person name="Barry K.W."/>
            <person name="Grigoriev I.V."/>
            <person name="Nagy L."/>
            <person name="Hibbett D."/>
            <person name="Henrissat B."/>
            <person name="Matheny P.B."/>
            <person name="Labbe J."/>
            <person name="Martin F."/>
        </authorList>
    </citation>
    <scope>NUCLEOTIDE SEQUENCE</scope>
    <source>
        <strain evidence="1">HHB10654</strain>
    </source>
</reference>